<dbReference type="Pfam" id="PF02627">
    <property type="entry name" value="CMD"/>
    <property type="match status" value="1"/>
</dbReference>
<evidence type="ECO:0000313" key="2">
    <source>
        <dbReference type="EMBL" id="MDX8478310.1"/>
    </source>
</evidence>
<dbReference type="InterPro" id="IPR010195">
    <property type="entry name" value="Uncharacterised_peroxidase-rel"/>
</dbReference>
<comment type="caution">
    <text evidence="2">The sequence shown here is derived from an EMBL/GenBank/DDBJ whole genome shotgun (WGS) entry which is preliminary data.</text>
</comment>
<dbReference type="Gene3D" id="1.20.5.810">
    <property type="entry name" value="AhpD-like"/>
    <property type="match status" value="1"/>
</dbReference>
<dbReference type="InterPro" id="IPR004675">
    <property type="entry name" value="AhpD_core"/>
</dbReference>
<dbReference type="EMBL" id="JAVIIW010000006">
    <property type="protein sequence ID" value="MDX8478310.1"/>
    <property type="molecule type" value="Genomic_DNA"/>
</dbReference>
<dbReference type="SUPFAM" id="SSF69118">
    <property type="entry name" value="AhpD-like"/>
    <property type="match status" value="1"/>
</dbReference>
<dbReference type="RefSeq" id="WP_320286718.1">
    <property type="nucleotide sequence ID" value="NZ_JAVIIW010000006.1"/>
</dbReference>
<name>A0ABU4XWS5_9HYPH</name>
<dbReference type="Proteomes" id="UP001287059">
    <property type="component" value="Unassembled WGS sequence"/>
</dbReference>
<dbReference type="InterPro" id="IPR029032">
    <property type="entry name" value="AhpD-like"/>
</dbReference>
<dbReference type="PANTHER" id="PTHR35446:SF2">
    <property type="entry name" value="CARBOXYMUCONOLACTONE DECARBOXYLASE-LIKE DOMAIN-CONTAINING PROTEIN"/>
    <property type="match status" value="1"/>
</dbReference>
<evidence type="ECO:0000259" key="1">
    <source>
        <dbReference type="Pfam" id="PF02627"/>
    </source>
</evidence>
<keyword evidence="2" id="KW-0575">Peroxidase</keyword>
<keyword evidence="3" id="KW-1185">Reference proteome</keyword>
<keyword evidence="2" id="KW-0560">Oxidoreductase</keyword>
<proteinExistence type="predicted"/>
<sequence length="187" mass="20823">MTDRITALDLAQAELSEATKAYFAKCEEKLGLVPNVLLAYAFDEKKLRAFTDMYNDLMLGDSGLSKLEREMIAVVVSSINHCFYCLTAHGAAVRQLSGEPALGEMMVMNFRAADLSPRQRAMLEFAVKLTEEPAKIVEADRAALREAGFTERDIWDIASTAAFFNMSNRVASAVDMRPNPEYHTMAR</sequence>
<dbReference type="PANTHER" id="PTHR35446">
    <property type="entry name" value="SI:CH211-175M2.5"/>
    <property type="match status" value="1"/>
</dbReference>
<feature type="domain" description="Carboxymuconolactone decarboxylase-like" evidence="1">
    <location>
        <begin position="47"/>
        <end position="95"/>
    </location>
</feature>
<dbReference type="Gene3D" id="1.20.1290.10">
    <property type="entry name" value="AhpD-like"/>
    <property type="match status" value="1"/>
</dbReference>
<evidence type="ECO:0000313" key="3">
    <source>
        <dbReference type="Proteomes" id="UP001287059"/>
    </source>
</evidence>
<reference evidence="2 3" key="1">
    <citation type="submission" date="2023-08" db="EMBL/GenBank/DDBJ databases">
        <title>Implementing the SeqCode for naming new Mesorhizobium species isolated from Vachellia karroo root nodules.</title>
        <authorList>
            <person name="Van Lill M."/>
        </authorList>
    </citation>
    <scope>NUCLEOTIDE SEQUENCE [LARGE SCALE GENOMIC DNA]</scope>
    <source>
        <strain evidence="2 3">VK24D</strain>
    </source>
</reference>
<protein>
    <submittedName>
        <fullName evidence="2">Peroxidase-related enzyme</fullName>
    </submittedName>
</protein>
<dbReference type="NCBIfam" id="TIGR01926">
    <property type="entry name" value="peroxid_rel"/>
    <property type="match status" value="1"/>
</dbReference>
<organism evidence="2 3">
    <name type="scientific">Mesorhizobium album</name>
    <dbReference type="NCBI Taxonomy" id="3072314"/>
    <lineage>
        <taxon>Bacteria</taxon>
        <taxon>Pseudomonadati</taxon>
        <taxon>Pseudomonadota</taxon>
        <taxon>Alphaproteobacteria</taxon>
        <taxon>Hyphomicrobiales</taxon>
        <taxon>Phyllobacteriaceae</taxon>
        <taxon>Mesorhizobium</taxon>
    </lineage>
</organism>
<dbReference type="InterPro" id="IPR003779">
    <property type="entry name" value="CMD-like"/>
</dbReference>
<accession>A0ABU4XWS5</accession>
<dbReference type="GO" id="GO:0004601">
    <property type="term" value="F:peroxidase activity"/>
    <property type="evidence" value="ECO:0007669"/>
    <property type="project" value="UniProtKB-KW"/>
</dbReference>
<dbReference type="NCBIfam" id="TIGR00778">
    <property type="entry name" value="ahpD_dom"/>
    <property type="match status" value="1"/>
</dbReference>
<gene>
    <name evidence="2" type="ORF">RFN28_07425</name>
</gene>